<dbReference type="PANTHER" id="PTHR24269:SF16">
    <property type="entry name" value="PROTEIN SLG1"/>
    <property type="match status" value="1"/>
</dbReference>
<evidence type="ECO:0000256" key="1">
    <source>
        <dbReference type="ARBA" id="ARBA00004167"/>
    </source>
</evidence>
<comment type="subcellular location">
    <subcellularLocation>
        <location evidence="1">Membrane</location>
        <topology evidence="1">Single-pass membrane protein</topology>
    </subcellularLocation>
</comment>
<keyword evidence="5" id="KW-0472">Membrane</keyword>
<feature type="domain" description="WSC" evidence="8">
    <location>
        <begin position="147"/>
        <end position="239"/>
    </location>
</feature>
<keyword evidence="2" id="KW-0812">Transmembrane</keyword>
<evidence type="ECO:0000259" key="8">
    <source>
        <dbReference type="PROSITE" id="PS51212"/>
    </source>
</evidence>
<dbReference type="InterPro" id="IPR051836">
    <property type="entry name" value="Kremen_rcpt"/>
</dbReference>
<protein>
    <recommendedName>
        <fullName evidence="8">WSC domain-containing protein</fullName>
    </recommendedName>
</protein>
<sequence>MASFILFLGLCSLAVANPVVSITDDFTANVTTDVTINNSAGAHIPPGTGYVGCYREATGTRALSRAALTHPRLTVGVCQDFCKGYRYYGLEYGNECYCGYRLHDSAYQVPDSSCAVPCIGDLTQTCGGGNLLSLYKSNFTLQVPKVNYTPQGCFAEPQNSRALDRVLSTDKMTSNKCLVLCSYNSYMYAGLQYGTECWCGDKLDPLAKPTDAAKCATPCSGNSSETCGGSLTLQLYVKDFGMADLA</sequence>
<evidence type="ECO:0000256" key="5">
    <source>
        <dbReference type="ARBA" id="ARBA00023136"/>
    </source>
</evidence>
<evidence type="ECO:0000256" key="6">
    <source>
        <dbReference type="ARBA" id="ARBA00023180"/>
    </source>
</evidence>
<dbReference type="SMART" id="SM00321">
    <property type="entry name" value="WSC"/>
    <property type="match status" value="2"/>
</dbReference>
<gene>
    <name evidence="9" type="ORF">FJTKL_06277</name>
</gene>
<dbReference type="Pfam" id="PF01822">
    <property type="entry name" value="WSC"/>
    <property type="match status" value="2"/>
</dbReference>
<comment type="caution">
    <text evidence="9">The sequence shown here is derived from an EMBL/GenBank/DDBJ whole genome shotgun (WGS) entry which is preliminary data.</text>
</comment>
<dbReference type="PANTHER" id="PTHR24269">
    <property type="entry name" value="KREMEN PROTEIN"/>
    <property type="match status" value="1"/>
</dbReference>
<dbReference type="PROSITE" id="PS51212">
    <property type="entry name" value="WSC"/>
    <property type="match status" value="2"/>
</dbReference>
<dbReference type="Proteomes" id="UP001600888">
    <property type="component" value="Unassembled WGS sequence"/>
</dbReference>
<keyword evidence="3 7" id="KW-0732">Signal</keyword>
<organism evidence="9 10">
    <name type="scientific">Diaporthe vaccinii</name>
    <dbReference type="NCBI Taxonomy" id="105482"/>
    <lineage>
        <taxon>Eukaryota</taxon>
        <taxon>Fungi</taxon>
        <taxon>Dikarya</taxon>
        <taxon>Ascomycota</taxon>
        <taxon>Pezizomycotina</taxon>
        <taxon>Sordariomycetes</taxon>
        <taxon>Sordariomycetidae</taxon>
        <taxon>Diaporthales</taxon>
        <taxon>Diaporthaceae</taxon>
        <taxon>Diaporthe</taxon>
        <taxon>Diaporthe eres species complex</taxon>
    </lineage>
</organism>
<feature type="signal peptide" evidence="7">
    <location>
        <begin position="1"/>
        <end position="16"/>
    </location>
</feature>
<name>A0ABR4DQE4_9PEZI</name>
<evidence type="ECO:0000256" key="2">
    <source>
        <dbReference type="ARBA" id="ARBA00022692"/>
    </source>
</evidence>
<evidence type="ECO:0000256" key="4">
    <source>
        <dbReference type="ARBA" id="ARBA00022989"/>
    </source>
</evidence>
<feature type="domain" description="WSC" evidence="8">
    <location>
        <begin position="47"/>
        <end position="138"/>
    </location>
</feature>
<evidence type="ECO:0000256" key="3">
    <source>
        <dbReference type="ARBA" id="ARBA00022729"/>
    </source>
</evidence>
<keyword evidence="4" id="KW-1133">Transmembrane helix</keyword>
<dbReference type="EMBL" id="JBAWTH010000224">
    <property type="protein sequence ID" value="KAL2272608.1"/>
    <property type="molecule type" value="Genomic_DNA"/>
</dbReference>
<evidence type="ECO:0000256" key="7">
    <source>
        <dbReference type="SAM" id="SignalP"/>
    </source>
</evidence>
<keyword evidence="10" id="KW-1185">Reference proteome</keyword>
<keyword evidence="6" id="KW-0325">Glycoprotein</keyword>
<evidence type="ECO:0000313" key="9">
    <source>
        <dbReference type="EMBL" id="KAL2272608.1"/>
    </source>
</evidence>
<evidence type="ECO:0000313" key="10">
    <source>
        <dbReference type="Proteomes" id="UP001600888"/>
    </source>
</evidence>
<feature type="chain" id="PRO_5046185722" description="WSC domain-containing protein" evidence="7">
    <location>
        <begin position="17"/>
        <end position="246"/>
    </location>
</feature>
<proteinExistence type="predicted"/>
<dbReference type="InterPro" id="IPR002889">
    <property type="entry name" value="WSC_carb-bd"/>
</dbReference>
<reference evidence="9 10" key="1">
    <citation type="submission" date="2024-03" db="EMBL/GenBank/DDBJ databases">
        <title>A high-quality draft genome sequence of Diaporthe vaccinii, a causative agent of upright dieback and viscid rot disease in cranberry plants.</title>
        <authorList>
            <person name="Sarrasin M."/>
            <person name="Lang B.F."/>
            <person name="Burger G."/>
        </authorList>
    </citation>
    <scope>NUCLEOTIDE SEQUENCE [LARGE SCALE GENOMIC DNA]</scope>
    <source>
        <strain evidence="9 10">IS7</strain>
    </source>
</reference>
<accession>A0ABR4DQE4</accession>